<dbReference type="Gene3D" id="3.40.50.300">
    <property type="entry name" value="P-loop containing nucleotide triphosphate hydrolases"/>
    <property type="match status" value="1"/>
</dbReference>
<dbReference type="InterPro" id="IPR027417">
    <property type="entry name" value="P-loop_NTPase"/>
</dbReference>
<dbReference type="PANTHER" id="PTHR46411">
    <property type="entry name" value="FAMILY ATPASE, PUTATIVE-RELATED"/>
    <property type="match status" value="1"/>
</dbReference>
<dbReference type="CDD" id="cd19481">
    <property type="entry name" value="RecA-like_protease"/>
    <property type="match status" value="1"/>
</dbReference>
<dbReference type="GO" id="GO:0005524">
    <property type="term" value="F:ATP binding"/>
    <property type="evidence" value="ECO:0007669"/>
    <property type="project" value="InterPro"/>
</dbReference>
<dbReference type="AlphaFoldDB" id="A0A6J3LT70"/>
<evidence type="ECO:0000259" key="2">
    <source>
        <dbReference type="SMART" id="SM00382"/>
    </source>
</evidence>
<proteinExistence type="predicted"/>
<protein>
    <submittedName>
        <fullName evidence="4">P-loop containing nucleoside triphosphate hydrolase protein</fullName>
    </submittedName>
</protein>
<feature type="region of interest" description="Disordered" evidence="1">
    <location>
        <begin position="1"/>
        <end position="45"/>
    </location>
</feature>
<dbReference type="Pfam" id="PF22942">
    <property type="entry name" value="DUF7025"/>
    <property type="match status" value="1"/>
</dbReference>
<dbReference type="InterPro" id="IPR003959">
    <property type="entry name" value="ATPase_AAA_core"/>
</dbReference>
<gene>
    <name evidence="4" type="ORF">K489DRAFT_326798</name>
</gene>
<evidence type="ECO:0000313" key="3">
    <source>
        <dbReference type="Proteomes" id="UP000504637"/>
    </source>
</evidence>
<dbReference type="GO" id="GO:0016887">
    <property type="term" value="F:ATP hydrolysis activity"/>
    <property type="evidence" value="ECO:0007669"/>
    <property type="project" value="InterPro"/>
</dbReference>
<organism evidence="4">
    <name type="scientific">Dissoconium aciculare CBS 342.82</name>
    <dbReference type="NCBI Taxonomy" id="1314786"/>
    <lineage>
        <taxon>Eukaryota</taxon>
        <taxon>Fungi</taxon>
        <taxon>Dikarya</taxon>
        <taxon>Ascomycota</taxon>
        <taxon>Pezizomycotina</taxon>
        <taxon>Dothideomycetes</taxon>
        <taxon>Dothideomycetidae</taxon>
        <taxon>Mycosphaerellales</taxon>
        <taxon>Dissoconiaceae</taxon>
        <taxon>Dissoconium</taxon>
    </lineage>
</organism>
<name>A0A6J3LT70_9PEZI</name>
<dbReference type="RefSeq" id="XP_033456012.1">
    <property type="nucleotide sequence ID" value="XM_033601936.1"/>
</dbReference>
<feature type="compositionally biased region" description="Basic and acidic residues" evidence="1">
    <location>
        <begin position="21"/>
        <end position="30"/>
    </location>
</feature>
<reference evidence="4" key="2">
    <citation type="submission" date="2020-04" db="EMBL/GenBank/DDBJ databases">
        <authorList>
            <consortium name="NCBI Genome Project"/>
        </authorList>
    </citation>
    <scope>NUCLEOTIDE SEQUENCE</scope>
    <source>
        <strain evidence="4">CBS 342.82</strain>
    </source>
</reference>
<keyword evidence="4" id="KW-0378">Hydrolase</keyword>
<dbReference type="SMART" id="SM00382">
    <property type="entry name" value="AAA"/>
    <property type="match status" value="1"/>
</dbReference>
<evidence type="ECO:0000313" key="4">
    <source>
        <dbReference type="RefSeq" id="XP_033456012.1"/>
    </source>
</evidence>
<dbReference type="InterPro" id="IPR054289">
    <property type="entry name" value="DUF7025"/>
</dbReference>
<dbReference type="Pfam" id="PF00004">
    <property type="entry name" value="AAA"/>
    <property type="match status" value="1"/>
</dbReference>
<dbReference type="SUPFAM" id="SSF52540">
    <property type="entry name" value="P-loop containing nucleoside triphosphate hydrolases"/>
    <property type="match status" value="1"/>
</dbReference>
<feature type="domain" description="AAA+ ATPase" evidence="2">
    <location>
        <begin position="436"/>
        <end position="571"/>
    </location>
</feature>
<reference evidence="4" key="1">
    <citation type="submission" date="2020-01" db="EMBL/GenBank/DDBJ databases">
        <authorList>
            <consortium name="DOE Joint Genome Institute"/>
            <person name="Haridas S."/>
            <person name="Albert R."/>
            <person name="Binder M."/>
            <person name="Bloem J."/>
            <person name="Labutti K."/>
            <person name="Salamov A."/>
            <person name="Andreopoulos B."/>
            <person name="Baker S.E."/>
            <person name="Barry K."/>
            <person name="Bills G."/>
            <person name="Bluhm B.H."/>
            <person name="Cannon C."/>
            <person name="Castanera R."/>
            <person name="Culley D.E."/>
            <person name="Daum C."/>
            <person name="Ezra D."/>
            <person name="Gonzalez J.B."/>
            <person name="Henrissat B."/>
            <person name="Kuo A."/>
            <person name="Liang C."/>
            <person name="Lipzen A."/>
            <person name="Lutzoni F."/>
            <person name="Magnuson J."/>
            <person name="Mondo S."/>
            <person name="Nolan M."/>
            <person name="Ohm R."/>
            <person name="Pangilinan J."/>
            <person name="Park H.-J."/>
            <person name="Ramirez L."/>
            <person name="Alfaro M."/>
            <person name="Sun H."/>
            <person name="Tritt A."/>
            <person name="Yoshinaga Y."/>
            <person name="Zwiers L.-H."/>
            <person name="Turgeon B.G."/>
            <person name="Goodwin S.B."/>
            <person name="Spatafora J.W."/>
            <person name="Crous P.W."/>
            <person name="Grigoriev I.V."/>
        </authorList>
    </citation>
    <scope>NUCLEOTIDE SEQUENCE</scope>
    <source>
        <strain evidence="4">CBS 342.82</strain>
    </source>
</reference>
<dbReference type="OrthoDB" id="10042665at2759"/>
<keyword evidence="3" id="KW-1185">Reference proteome</keyword>
<accession>A0A6J3LT70</accession>
<dbReference type="Proteomes" id="UP000504637">
    <property type="component" value="Unplaced"/>
</dbReference>
<sequence length="685" mass="78124">MAPKRKATGKPVGDEPINSDAESHASHAEKEAEEPQLPTGSVSKLRRLQERFNKDGDEETVEVEELSLHRGADGQFAAVVRQVYTKENKLETTRLTINSPHILKAFRDVVGTYPTLTVDFTEPFDMEAPFYVLHHYWDEFDTYCRELMDEEARSHVEVLLEYMNSSLGKERQMMQAMLSKEQITFERLWRLYRPGDLVVSYLRGGHLWFMEVTRTFYEEDAKCGNYMIVEAAHTDYDGTCVGTNKYSFKLLQRALFGQGNPIKIHELPVYPRRFLDEGEELDKRMIARGEKFIQLQGVSIKHYNGLAEHLKEAPPSYWDPDMDEFKPVWMPYTESGRVMIDRKTYQEDHYAGSQLGKAGAITDKDRLLCPPFVFGYSVSRKEWCRFFIDNISETTWKKDSFKSLILPDKQLNIINALVSSHNFPDDARNETEQKGKGLVALLHGPPGSGKTLTAECAAEETQRALFSTSMSELNKYNEAYYFERELKKVLRLATIWKAVVLFDEADVFLEARGDKSSTTNEMASRNALVAVFLRHLEYFSGIVFLTTNRIHVFDAAMKSRVHLALGYSAPDIDSRRRIWAHTLSVMPKGECSDELVASVDALAQANLNGREISNIVNTARTLARFSKVPLSRAHIQNVVGVRMEFEENLVKARIQEEVAKQSSVVERGSIIARGQSEAAQEMDIE</sequence>
<dbReference type="InterPro" id="IPR003593">
    <property type="entry name" value="AAA+_ATPase"/>
</dbReference>
<dbReference type="PANTHER" id="PTHR46411:SF3">
    <property type="entry name" value="AAA+ ATPASE DOMAIN-CONTAINING PROTEIN"/>
    <property type="match status" value="1"/>
</dbReference>
<evidence type="ECO:0000256" key="1">
    <source>
        <dbReference type="SAM" id="MobiDB-lite"/>
    </source>
</evidence>
<reference evidence="4" key="3">
    <citation type="submission" date="2025-08" db="UniProtKB">
        <authorList>
            <consortium name="RefSeq"/>
        </authorList>
    </citation>
    <scope>IDENTIFICATION</scope>
    <source>
        <strain evidence="4">CBS 342.82</strain>
    </source>
</reference>
<dbReference type="GeneID" id="54359736"/>